<evidence type="ECO:0000313" key="9">
    <source>
        <dbReference type="EMBL" id="MFD1890671.1"/>
    </source>
</evidence>
<evidence type="ECO:0000256" key="6">
    <source>
        <dbReference type="SAM" id="MobiDB-lite"/>
    </source>
</evidence>
<dbReference type="InterPro" id="IPR052027">
    <property type="entry name" value="PspC"/>
</dbReference>
<keyword evidence="10" id="KW-1185">Reference proteome</keyword>
<proteinExistence type="predicted"/>
<evidence type="ECO:0000259" key="8">
    <source>
        <dbReference type="Pfam" id="PF04024"/>
    </source>
</evidence>
<evidence type="ECO:0000256" key="4">
    <source>
        <dbReference type="ARBA" id="ARBA00022989"/>
    </source>
</evidence>
<dbReference type="Proteomes" id="UP001597326">
    <property type="component" value="Unassembled WGS sequence"/>
</dbReference>
<organism evidence="9 10">
    <name type="scientific">Luteococcus peritonei</name>
    <dbReference type="NCBI Taxonomy" id="88874"/>
    <lineage>
        <taxon>Bacteria</taxon>
        <taxon>Bacillati</taxon>
        <taxon>Actinomycetota</taxon>
        <taxon>Actinomycetes</taxon>
        <taxon>Propionibacteriales</taxon>
        <taxon>Propionibacteriaceae</taxon>
        <taxon>Luteococcus</taxon>
    </lineage>
</organism>
<protein>
    <submittedName>
        <fullName evidence="9">PspC domain-containing protein</fullName>
    </submittedName>
</protein>
<feature type="transmembrane region" description="Helical" evidence="7">
    <location>
        <begin position="34"/>
        <end position="61"/>
    </location>
</feature>
<feature type="transmembrane region" description="Helical" evidence="7">
    <location>
        <begin position="229"/>
        <end position="251"/>
    </location>
</feature>
<dbReference type="PANTHER" id="PTHR33885:SF3">
    <property type="entry name" value="PHAGE SHOCK PROTEIN C"/>
    <property type="match status" value="1"/>
</dbReference>
<feature type="transmembrane region" description="Helical" evidence="7">
    <location>
        <begin position="257"/>
        <end position="277"/>
    </location>
</feature>
<accession>A0ABW4RWR5</accession>
<evidence type="ECO:0000313" key="10">
    <source>
        <dbReference type="Proteomes" id="UP001597326"/>
    </source>
</evidence>
<keyword evidence="5 7" id="KW-0472">Membrane</keyword>
<sequence length="426" mass="44875">MDLDTLPELRRSRDDAVVAGVCSTLARSLGLDPLLLRVGMVLLALSSGIGLAVYGWCWLVMPRAGEQTSLLEHWYPAAAGWSPQQRRNALLVACLLTALVLLGATPWSIGPALVLGGLFLLARHQRQHDETPATTQQSLGQQPPVASTSLPRTTPFTDFERAAMAWRARLDEVQAAAERPNSLANLSTPAPTVIPTVSLPAPTPLPDPQAWPPTAGATALPVRRPRRSWLFGIVLLLAAAGAGTLAAMWAPSSSADLMGETVALAVVASGLAATWLLRLPRPRLAVVAGLALMVALLVPRAMPEAGTELTGSQQHFAWSSSSEVPEETQRLTASTVTYDLSGLTLDRDVDLALQARVSTVVVLVPKDAPLEIDYALRGATLGVVGAGQDTHVVGGSSDSIELPGSGKATVTLDLQAWGSTVEVRRV</sequence>
<keyword evidence="4 7" id="KW-1133">Transmembrane helix</keyword>
<reference evidence="10" key="1">
    <citation type="journal article" date="2019" name="Int. J. Syst. Evol. Microbiol.">
        <title>The Global Catalogue of Microorganisms (GCM) 10K type strain sequencing project: providing services to taxonomists for standard genome sequencing and annotation.</title>
        <authorList>
            <consortium name="The Broad Institute Genomics Platform"/>
            <consortium name="The Broad Institute Genome Sequencing Center for Infectious Disease"/>
            <person name="Wu L."/>
            <person name="Ma J."/>
        </authorList>
    </citation>
    <scope>NUCLEOTIDE SEQUENCE [LARGE SCALE GENOMIC DNA]</scope>
    <source>
        <strain evidence="10">CAIM 431</strain>
    </source>
</reference>
<feature type="compositionally biased region" description="Polar residues" evidence="6">
    <location>
        <begin position="132"/>
        <end position="153"/>
    </location>
</feature>
<dbReference type="PANTHER" id="PTHR33885">
    <property type="entry name" value="PHAGE SHOCK PROTEIN C"/>
    <property type="match status" value="1"/>
</dbReference>
<gene>
    <name evidence="9" type="ORF">ACFSCS_10840</name>
</gene>
<feature type="domain" description="Phage shock protein PspC N-terminal" evidence="8">
    <location>
        <begin position="8"/>
        <end position="63"/>
    </location>
</feature>
<dbReference type="InterPro" id="IPR007168">
    <property type="entry name" value="Phageshock_PspC_N"/>
</dbReference>
<evidence type="ECO:0000256" key="1">
    <source>
        <dbReference type="ARBA" id="ARBA00004162"/>
    </source>
</evidence>
<comment type="caution">
    <text evidence="9">The sequence shown here is derived from an EMBL/GenBank/DDBJ whole genome shotgun (WGS) entry which is preliminary data.</text>
</comment>
<comment type="subcellular location">
    <subcellularLocation>
        <location evidence="1">Cell membrane</location>
        <topology evidence="1">Single-pass membrane protein</topology>
    </subcellularLocation>
</comment>
<feature type="region of interest" description="Disordered" evidence="6">
    <location>
        <begin position="129"/>
        <end position="153"/>
    </location>
</feature>
<dbReference type="Pfam" id="PF04024">
    <property type="entry name" value="PspC"/>
    <property type="match status" value="1"/>
</dbReference>
<dbReference type="EMBL" id="JBHUFZ010000025">
    <property type="protein sequence ID" value="MFD1890671.1"/>
    <property type="molecule type" value="Genomic_DNA"/>
</dbReference>
<evidence type="ECO:0000256" key="2">
    <source>
        <dbReference type="ARBA" id="ARBA00022475"/>
    </source>
</evidence>
<evidence type="ECO:0000256" key="5">
    <source>
        <dbReference type="ARBA" id="ARBA00023136"/>
    </source>
</evidence>
<evidence type="ECO:0000256" key="3">
    <source>
        <dbReference type="ARBA" id="ARBA00022692"/>
    </source>
</evidence>
<keyword evidence="3 7" id="KW-0812">Transmembrane</keyword>
<name>A0ABW4RWR5_9ACTN</name>
<dbReference type="RefSeq" id="WP_343871979.1">
    <property type="nucleotide sequence ID" value="NZ_BAAAIX010000004.1"/>
</dbReference>
<feature type="transmembrane region" description="Helical" evidence="7">
    <location>
        <begin position="89"/>
        <end position="122"/>
    </location>
</feature>
<evidence type="ECO:0000256" key="7">
    <source>
        <dbReference type="SAM" id="Phobius"/>
    </source>
</evidence>
<keyword evidence="2" id="KW-1003">Cell membrane</keyword>
<feature type="transmembrane region" description="Helical" evidence="7">
    <location>
        <begin position="284"/>
        <end position="302"/>
    </location>
</feature>